<sequence>MDSGIECTLSKFANDTKLCGAVNTLEGRDVIQRDLDRLERWVCENFMNFKKAKCKVLHMGQGYAIGDGAESGGVKWDELLLDLVHYQAWECQQKMEFDDLSEVHEWSLDRRLRKWGEKELLLLCITG</sequence>
<protein>
    <submittedName>
        <fullName evidence="1">cAMP-dependent protein kinase inhibitor alpha</fullName>
    </submittedName>
</protein>
<evidence type="ECO:0000313" key="2">
    <source>
        <dbReference type="Proteomes" id="UP001623348"/>
    </source>
</evidence>
<dbReference type="EMBL" id="BAAFJT010000001">
    <property type="protein sequence ID" value="GAB0175531.1"/>
    <property type="molecule type" value="Genomic_DNA"/>
</dbReference>
<reference evidence="1 2" key="1">
    <citation type="submission" date="2024-06" db="EMBL/GenBank/DDBJ databases">
        <title>The draft genome of Grus japonensis, version 3.</title>
        <authorList>
            <person name="Nabeshima K."/>
            <person name="Suzuki S."/>
            <person name="Onuma M."/>
        </authorList>
    </citation>
    <scope>NUCLEOTIDE SEQUENCE [LARGE SCALE GENOMIC DNA]</scope>
    <source>
        <strain evidence="1 2">451A</strain>
    </source>
</reference>
<organism evidence="1 2">
    <name type="scientific">Grus japonensis</name>
    <name type="common">Japanese crane</name>
    <name type="synonym">Red-crowned crane</name>
    <dbReference type="NCBI Taxonomy" id="30415"/>
    <lineage>
        <taxon>Eukaryota</taxon>
        <taxon>Metazoa</taxon>
        <taxon>Chordata</taxon>
        <taxon>Craniata</taxon>
        <taxon>Vertebrata</taxon>
        <taxon>Euteleostomi</taxon>
        <taxon>Archelosauria</taxon>
        <taxon>Archosauria</taxon>
        <taxon>Dinosauria</taxon>
        <taxon>Saurischia</taxon>
        <taxon>Theropoda</taxon>
        <taxon>Coelurosauria</taxon>
        <taxon>Aves</taxon>
        <taxon>Neognathae</taxon>
        <taxon>Neoaves</taxon>
        <taxon>Gruiformes</taxon>
        <taxon>Gruidae</taxon>
        <taxon>Grus</taxon>
    </lineage>
</organism>
<dbReference type="Proteomes" id="UP001623348">
    <property type="component" value="Unassembled WGS sequence"/>
</dbReference>
<name>A0ABC9VR77_GRUJA</name>
<keyword evidence="1" id="KW-0649">Protein kinase inhibitor</keyword>
<keyword evidence="2" id="KW-1185">Reference proteome</keyword>
<dbReference type="GO" id="GO:0004860">
    <property type="term" value="F:protein kinase inhibitor activity"/>
    <property type="evidence" value="ECO:0007669"/>
    <property type="project" value="UniProtKB-KW"/>
</dbReference>
<comment type="caution">
    <text evidence="1">The sequence shown here is derived from an EMBL/GenBank/DDBJ whole genome shotgun (WGS) entry which is preliminary data.</text>
</comment>
<evidence type="ECO:0000313" key="1">
    <source>
        <dbReference type="EMBL" id="GAB0175531.1"/>
    </source>
</evidence>
<gene>
    <name evidence="1" type="ORF">GRJ2_000018300</name>
</gene>
<proteinExistence type="predicted"/>
<dbReference type="PANTHER" id="PTHR33332">
    <property type="entry name" value="REVERSE TRANSCRIPTASE DOMAIN-CONTAINING PROTEIN"/>
    <property type="match status" value="1"/>
</dbReference>
<accession>A0ABC9VR77</accession>
<dbReference type="AlphaFoldDB" id="A0ABC9VR77"/>